<feature type="transmembrane region" description="Helical" evidence="6">
    <location>
        <begin position="435"/>
        <end position="456"/>
    </location>
</feature>
<feature type="transmembrane region" description="Helical" evidence="6">
    <location>
        <begin position="363"/>
        <end position="384"/>
    </location>
</feature>
<feature type="transmembrane region" description="Helical" evidence="6">
    <location>
        <begin position="66"/>
        <end position="87"/>
    </location>
</feature>
<dbReference type="InterPro" id="IPR020846">
    <property type="entry name" value="MFS_dom"/>
</dbReference>
<feature type="transmembrane region" description="Helical" evidence="6">
    <location>
        <begin position="324"/>
        <end position="343"/>
    </location>
</feature>
<dbReference type="PANTHER" id="PTHR23502:SF47">
    <property type="entry name" value="MAJOR FACILITATOR SUPERFAMILY (MFS) PROFILE DOMAIN-CONTAINING PROTEIN-RELATED"/>
    <property type="match status" value="1"/>
</dbReference>
<dbReference type="SUPFAM" id="SSF103473">
    <property type="entry name" value="MFS general substrate transporter"/>
    <property type="match status" value="1"/>
</dbReference>
<evidence type="ECO:0000313" key="8">
    <source>
        <dbReference type="EMBL" id="KNG91622.1"/>
    </source>
</evidence>
<evidence type="ECO:0000256" key="2">
    <source>
        <dbReference type="ARBA" id="ARBA00008335"/>
    </source>
</evidence>
<comment type="similarity">
    <text evidence="2">Belongs to the major facilitator superfamily.</text>
</comment>
<evidence type="ECO:0000256" key="3">
    <source>
        <dbReference type="ARBA" id="ARBA00022692"/>
    </source>
</evidence>
<dbReference type="GeneID" id="26801989"/>
<name>A0A0L1JIU0_ASPN3</name>
<keyword evidence="3 6" id="KW-0812">Transmembrane</keyword>
<keyword evidence="5 6" id="KW-0472">Membrane</keyword>
<feature type="transmembrane region" description="Helical" evidence="6">
    <location>
        <begin position="404"/>
        <end position="423"/>
    </location>
</feature>
<feature type="transmembrane region" description="Helical" evidence="6">
    <location>
        <begin position="215"/>
        <end position="237"/>
    </location>
</feature>
<dbReference type="Pfam" id="PF07690">
    <property type="entry name" value="MFS_1"/>
    <property type="match status" value="1"/>
</dbReference>
<dbReference type="FunFam" id="1.20.1250.20:FF:000082">
    <property type="entry name" value="MFS multidrug transporter, putative"/>
    <property type="match status" value="1"/>
</dbReference>
<dbReference type="GO" id="GO:0022857">
    <property type="term" value="F:transmembrane transporter activity"/>
    <property type="evidence" value="ECO:0007669"/>
    <property type="project" value="InterPro"/>
</dbReference>
<dbReference type="InterPro" id="IPR011701">
    <property type="entry name" value="MFS"/>
</dbReference>
<dbReference type="PROSITE" id="PS50850">
    <property type="entry name" value="MFS"/>
    <property type="match status" value="1"/>
</dbReference>
<protein>
    <recommendedName>
        <fullName evidence="7">Major facilitator superfamily (MFS) profile domain-containing protein</fullName>
    </recommendedName>
</protein>
<feature type="transmembrane region" description="Helical" evidence="6">
    <location>
        <begin position="155"/>
        <end position="173"/>
    </location>
</feature>
<feature type="domain" description="Major facilitator superfamily (MFS) profile" evidence="7">
    <location>
        <begin position="68"/>
        <end position="523"/>
    </location>
</feature>
<sequence>MGFHRLTPGFAPLVAGQEAHSREGIVYKMTSGSSEAQAATFKSSFNDRITIPDSENPKRWSNGKKWTITVVASLMTFSVTFASSIFSTAEKQTAAEFHVSHEVMILGLSLFMLVSDLTPVKTNNSLGRLANESTQGYCFGPLLWGPLSESHGRRLPLMLGVIVFCIFQVPVAVAQNVPTIVICRFIGGLFACSPLSIVGATLADIWDPVERGIAACIYSGATFSGPVLGPIVGGFVVDSYLGWRWTAWLTLIQGVFFWVLGMIFVPETHAPTLLRRFQARECSSDGREELGQSNTNSPVSYMNWREFLTKFLARPLVMLATEPILLLTTLYMSLVYGTLYLFFEAYPISFQDQRGWNASVGALPFLSISAGVICGNLTIAATTVFRLKRKYHEGGGIVAPEERLIPMMVGAVVLPPGLFWFAWTSSPHITWIPQVLAGIPIGMGIQVIYTMGLNYILDVYTPYAASAVSANTFVRSMAAAGFPLFATPMYDRLGINWATSLLGFVSVLMVPVPILFYIYGERLRKLGRYSVT</sequence>
<proteinExistence type="inferred from homology"/>
<dbReference type="GO" id="GO:0005886">
    <property type="term" value="C:plasma membrane"/>
    <property type="evidence" value="ECO:0007669"/>
    <property type="project" value="UniProtKB-SubCell"/>
</dbReference>
<dbReference type="STRING" id="1509407.A0A0L1JIU0"/>
<dbReference type="CDD" id="cd17323">
    <property type="entry name" value="MFS_Tpo1_MDR_like"/>
    <property type="match status" value="1"/>
</dbReference>
<evidence type="ECO:0000259" key="7">
    <source>
        <dbReference type="PROSITE" id="PS50850"/>
    </source>
</evidence>
<comment type="caution">
    <text evidence="8">The sequence shown here is derived from an EMBL/GenBank/DDBJ whole genome shotgun (WGS) entry which is preliminary data.</text>
</comment>
<organism evidence="8 9">
    <name type="scientific">Aspergillus nomiae NRRL (strain ATCC 15546 / NRRL 13137 / CBS 260.88 / M93)</name>
    <dbReference type="NCBI Taxonomy" id="1509407"/>
    <lineage>
        <taxon>Eukaryota</taxon>
        <taxon>Fungi</taxon>
        <taxon>Dikarya</taxon>
        <taxon>Ascomycota</taxon>
        <taxon>Pezizomycotina</taxon>
        <taxon>Eurotiomycetes</taxon>
        <taxon>Eurotiomycetidae</taxon>
        <taxon>Eurotiales</taxon>
        <taxon>Aspergillaceae</taxon>
        <taxon>Aspergillus</taxon>
        <taxon>Aspergillus subgen. Circumdati</taxon>
    </lineage>
</organism>
<keyword evidence="4 6" id="KW-1133">Transmembrane helix</keyword>
<accession>A0A0L1JIU0</accession>
<evidence type="ECO:0000256" key="6">
    <source>
        <dbReference type="SAM" id="Phobius"/>
    </source>
</evidence>
<dbReference type="EMBL" id="JNOM01000001">
    <property type="protein sequence ID" value="KNG91622.1"/>
    <property type="molecule type" value="Genomic_DNA"/>
</dbReference>
<dbReference type="RefSeq" id="XP_015412545.1">
    <property type="nucleotide sequence ID" value="XM_015545443.1"/>
</dbReference>
<evidence type="ECO:0000256" key="5">
    <source>
        <dbReference type="ARBA" id="ARBA00023136"/>
    </source>
</evidence>
<dbReference type="OrthoDB" id="446368at2759"/>
<dbReference type="Proteomes" id="UP000037505">
    <property type="component" value="Unassembled WGS sequence"/>
</dbReference>
<evidence type="ECO:0000256" key="4">
    <source>
        <dbReference type="ARBA" id="ARBA00022989"/>
    </source>
</evidence>
<evidence type="ECO:0000313" key="9">
    <source>
        <dbReference type="Proteomes" id="UP000037505"/>
    </source>
</evidence>
<feature type="transmembrane region" description="Helical" evidence="6">
    <location>
        <begin position="243"/>
        <end position="265"/>
    </location>
</feature>
<evidence type="ECO:0000256" key="1">
    <source>
        <dbReference type="ARBA" id="ARBA00004651"/>
    </source>
</evidence>
<feature type="transmembrane region" description="Helical" evidence="6">
    <location>
        <begin position="497"/>
        <end position="519"/>
    </location>
</feature>
<dbReference type="Gene3D" id="1.20.1250.20">
    <property type="entry name" value="MFS general substrate transporter like domains"/>
    <property type="match status" value="1"/>
</dbReference>
<dbReference type="AlphaFoldDB" id="A0A0L1JIU0"/>
<dbReference type="InterPro" id="IPR036259">
    <property type="entry name" value="MFS_trans_sf"/>
</dbReference>
<reference evidence="8 9" key="1">
    <citation type="submission" date="2014-06" db="EMBL/GenBank/DDBJ databases">
        <title>The Genome of the Aflatoxigenic Filamentous Fungus Aspergillus nomius.</title>
        <authorList>
            <person name="Moore M.G."/>
            <person name="Shannon B.M."/>
            <person name="Brian M.M."/>
        </authorList>
    </citation>
    <scope>NUCLEOTIDE SEQUENCE [LARGE SCALE GENOMIC DNA]</scope>
    <source>
        <strain evidence="8 9">NRRL 13137</strain>
    </source>
</reference>
<comment type="subcellular location">
    <subcellularLocation>
        <location evidence="1">Cell membrane</location>
        <topology evidence="1">Multi-pass membrane protein</topology>
    </subcellularLocation>
</comment>
<keyword evidence="9" id="KW-1185">Reference proteome</keyword>
<dbReference type="PANTHER" id="PTHR23502">
    <property type="entry name" value="MAJOR FACILITATOR SUPERFAMILY"/>
    <property type="match status" value="1"/>
</dbReference>
<gene>
    <name evidence="8" type="ORF">ANOM_000185</name>
</gene>
<feature type="transmembrane region" description="Helical" evidence="6">
    <location>
        <begin position="179"/>
        <end position="203"/>
    </location>
</feature>